<dbReference type="SUPFAM" id="SSF143631">
    <property type="entry name" value="ApbE-like"/>
    <property type="match status" value="1"/>
</dbReference>
<dbReference type="Pfam" id="PF02424">
    <property type="entry name" value="ApbE"/>
    <property type="match status" value="2"/>
</dbReference>
<dbReference type="AlphaFoldDB" id="A0A934VCC6"/>
<keyword evidence="4" id="KW-0285">Flavoprotein</keyword>
<evidence type="ECO:0000256" key="6">
    <source>
        <dbReference type="ARBA" id="ARBA00022723"/>
    </source>
</evidence>
<keyword evidence="5 11" id="KW-0808">Transferase</keyword>
<evidence type="ECO:0000256" key="9">
    <source>
        <dbReference type="ARBA" id="ARBA00031306"/>
    </source>
</evidence>
<evidence type="ECO:0000256" key="7">
    <source>
        <dbReference type="ARBA" id="ARBA00022827"/>
    </source>
</evidence>
<evidence type="ECO:0000313" key="12">
    <source>
        <dbReference type="Proteomes" id="UP000658278"/>
    </source>
</evidence>
<evidence type="ECO:0000256" key="3">
    <source>
        <dbReference type="ARBA" id="ARBA00016337"/>
    </source>
</evidence>
<dbReference type="Proteomes" id="UP000658278">
    <property type="component" value="Unassembled WGS sequence"/>
</dbReference>
<dbReference type="GO" id="GO:0016740">
    <property type="term" value="F:transferase activity"/>
    <property type="evidence" value="ECO:0007669"/>
    <property type="project" value="UniProtKB-KW"/>
</dbReference>
<evidence type="ECO:0000313" key="11">
    <source>
        <dbReference type="EMBL" id="MBK1828303.1"/>
    </source>
</evidence>
<dbReference type="Gene3D" id="3.10.520.10">
    <property type="entry name" value="ApbE-like domains"/>
    <property type="match status" value="2"/>
</dbReference>
<dbReference type="GO" id="GO:0046872">
    <property type="term" value="F:metal ion binding"/>
    <property type="evidence" value="ECO:0007669"/>
    <property type="project" value="UniProtKB-KW"/>
</dbReference>
<protein>
    <recommendedName>
        <fullName evidence="3">FAD:protein FMN transferase</fullName>
        <ecNumber evidence="2">2.7.1.180</ecNumber>
    </recommendedName>
    <alternativeName>
        <fullName evidence="9">Flavin transferase</fullName>
    </alternativeName>
</protein>
<proteinExistence type="predicted"/>
<comment type="catalytic activity">
    <reaction evidence="10">
        <text>L-threonyl-[protein] + FAD = FMN-L-threonyl-[protein] + AMP + H(+)</text>
        <dbReference type="Rhea" id="RHEA:36847"/>
        <dbReference type="Rhea" id="RHEA-COMP:11060"/>
        <dbReference type="Rhea" id="RHEA-COMP:11061"/>
        <dbReference type="ChEBI" id="CHEBI:15378"/>
        <dbReference type="ChEBI" id="CHEBI:30013"/>
        <dbReference type="ChEBI" id="CHEBI:57692"/>
        <dbReference type="ChEBI" id="CHEBI:74257"/>
        <dbReference type="ChEBI" id="CHEBI:456215"/>
        <dbReference type="EC" id="2.7.1.180"/>
    </reaction>
</comment>
<keyword evidence="7" id="KW-0274">FAD</keyword>
<dbReference type="PANTHER" id="PTHR30040">
    <property type="entry name" value="THIAMINE BIOSYNTHESIS LIPOPROTEIN APBE"/>
    <property type="match status" value="1"/>
</dbReference>
<keyword evidence="6" id="KW-0479">Metal-binding</keyword>
<name>A0A934VCC6_9BACT</name>
<reference evidence="11" key="1">
    <citation type="submission" date="2021-01" db="EMBL/GenBank/DDBJ databases">
        <title>Modified the classification status of verrucomicrobia.</title>
        <authorList>
            <person name="Feng X."/>
        </authorList>
    </citation>
    <scope>NUCLEOTIDE SEQUENCE</scope>
    <source>
        <strain evidence="11">KCTC 22201</strain>
    </source>
</reference>
<organism evidence="11 12">
    <name type="scientific">Haloferula rosea</name>
    <dbReference type="NCBI Taxonomy" id="490093"/>
    <lineage>
        <taxon>Bacteria</taxon>
        <taxon>Pseudomonadati</taxon>
        <taxon>Verrucomicrobiota</taxon>
        <taxon>Verrucomicrobiia</taxon>
        <taxon>Verrucomicrobiales</taxon>
        <taxon>Verrucomicrobiaceae</taxon>
        <taxon>Haloferula</taxon>
    </lineage>
</organism>
<dbReference type="RefSeq" id="WP_200281431.1">
    <property type="nucleotide sequence ID" value="NZ_JAENII010000012.1"/>
</dbReference>
<evidence type="ECO:0000256" key="8">
    <source>
        <dbReference type="ARBA" id="ARBA00022842"/>
    </source>
</evidence>
<evidence type="ECO:0000256" key="4">
    <source>
        <dbReference type="ARBA" id="ARBA00022630"/>
    </source>
</evidence>
<keyword evidence="12" id="KW-1185">Reference proteome</keyword>
<dbReference type="InterPro" id="IPR003374">
    <property type="entry name" value="ApbE-like_sf"/>
</dbReference>
<gene>
    <name evidence="11" type="ORF">JIN81_14815</name>
</gene>
<evidence type="ECO:0000256" key="10">
    <source>
        <dbReference type="ARBA" id="ARBA00048540"/>
    </source>
</evidence>
<dbReference type="EMBL" id="JAENII010000012">
    <property type="protein sequence ID" value="MBK1828303.1"/>
    <property type="molecule type" value="Genomic_DNA"/>
</dbReference>
<sequence length="262" mass="27985">MKALGILALMLVVLGVIALKGSPSDKSVLTGRAMGCSWTLAWRGTAPDSLRHEVAAELERWEQILSQWRPDSDLSRYNEGAPPSPDLQRVITLAETLQAETGPAFDIRLLESVHQAGFGPAGKGLDLSAIGKGFTVDRIGELLRARGMNDFVFELGGEVLAGDGDWPCQIESPTEGGPPTPIILRNQAMATSGNYHQSLKTSAGLESHLIDPRTHKPVVRPPSSVTVFAPDCATADAWATALFILGPGHAPPGAPDFRWHAE</sequence>
<keyword evidence="8" id="KW-0460">Magnesium</keyword>
<evidence type="ECO:0000256" key="2">
    <source>
        <dbReference type="ARBA" id="ARBA00011955"/>
    </source>
</evidence>
<comment type="caution">
    <text evidence="11">The sequence shown here is derived from an EMBL/GenBank/DDBJ whole genome shotgun (WGS) entry which is preliminary data.</text>
</comment>
<evidence type="ECO:0000256" key="1">
    <source>
        <dbReference type="ARBA" id="ARBA00001946"/>
    </source>
</evidence>
<accession>A0A934VCC6</accession>
<dbReference type="EC" id="2.7.1.180" evidence="2"/>
<evidence type="ECO:0000256" key="5">
    <source>
        <dbReference type="ARBA" id="ARBA00022679"/>
    </source>
</evidence>
<comment type="cofactor">
    <cofactor evidence="1">
        <name>Mg(2+)</name>
        <dbReference type="ChEBI" id="CHEBI:18420"/>
    </cofactor>
</comment>
<dbReference type="PANTHER" id="PTHR30040:SF2">
    <property type="entry name" value="FAD:PROTEIN FMN TRANSFERASE"/>
    <property type="match status" value="1"/>
</dbReference>
<dbReference type="InterPro" id="IPR024932">
    <property type="entry name" value="ApbE"/>
</dbReference>